<accession>A0AAU7KCV1</accession>
<evidence type="ECO:0000256" key="1">
    <source>
        <dbReference type="SAM" id="Phobius"/>
    </source>
</evidence>
<name>A0AAU7KCV1_9GAMM</name>
<proteinExistence type="predicted"/>
<feature type="transmembrane region" description="Helical" evidence="1">
    <location>
        <begin position="39"/>
        <end position="58"/>
    </location>
</feature>
<reference evidence="2" key="1">
    <citation type="submission" date="2022-06" db="EMBL/GenBank/DDBJ databases">
        <title>A novel DMS-producing enzyme.</title>
        <authorList>
            <person name="Zhang Y."/>
        </authorList>
    </citation>
    <scope>NUCLEOTIDE SEQUENCE</scope>
    <source>
        <strain evidence="2">RT37</strain>
    </source>
</reference>
<dbReference type="EMBL" id="CP098827">
    <property type="protein sequence ID" value="XBO69486.1"/>
    <property type="molecule type" value="Genomic_DNA"/>
</dbReference>
<evidence type="ECO:0008006" key="3">
    <source>
        <dbReference type="Google" id="ProtNLM"/>
    </source>
</evidence>
<keyword evidence="1" id="KW-0812">Transmembrane</keyword>
<keyword evidence="1" id="KW-1133">Transmembrane helix</keyword>
<dbReference type="RefSeq" id="WP_222569785.1">
    <property type="nucleotide sequence ID" value="NZ_CP098827.1"/>
</dbReference>
<evidence type="ECO:0000313" key="2">
    <source>
        <dbReference type="EMBL" id="XBO69486.1"/>
    </source>
</evidence>
<dbReference type="AlphaFoldDB" id="A0AAU7KCV1"/>
<feature type="transmembrane region" description="Helical" evidence="1">
    <location>
        <begin position="7"/>
        <end position="27"/>
    </location>
</feature>
<gene>
    <name evidence="2" type="ORF">NFG58_12705</name>
</gene>
<organism evidence="2">
    <name type="scientific">Halomonas sp. RT37</name>
    <dbReference type="NCBI Taxonomy" id="2950872"/>
    <lineage>
        <taxon>Bacteria</taxon>
        <taxon>Pseudomonadati</taxon>
        <taxon>Pseudomonadota</taxon>
        <taxon>Gammaproteobacteria</taxon>
        <taxon>Oceanospirillales</taxon>
        <taxon>Halomonadaceae</taxon>
        <taxon>Halomonas</taxon>
    </lineage>
</organism>
<sequence length="68" mass="7783">MKDEIFLYSLVVWLWVVATFVWAFPLYSAWQAGVHGPVLLTAFVIFAIATPILVWCIFKILQIKRGGQ</sequence>
<keyword evidence="1" id="KW-0472">Membrane</keyword>
<protein>
    <recommendedName>
        <fullName evidence="3">DUF997 family protein</fullName>
    </recommendedName>
</protein>